<evidence type="ECO:0000313" key="3">
    <source>
        <dbReference type="Proteomes" id="UP001159427"/>
    </source>
</evidence>
<organism evidence="2 3">
    <name type="scientific">Porites evermanni</name>
    <dbReference type="NCBI Taxonomy" id="104178"/>
    <lineage>
        <taxon>Eukaryota</taxon>
        <taxon>Metazoa</taxon>
        <taxon>Cnidaria</taxon>
        <taxon>Anthozoa</taxon>
        <taxon>Hexacorallia</taxon>
        <taxon>Scleractinia</taxon>
        <taxon>Fungiina</taxon>
        <taxon>Poritidae</taxon>
        <taxon>Porites</taxon>
    </lineage>
</organism>
<feature type="chain" id="PRO_5046890160" evidence="1">
    <location>
        <begin position="24"/>
        <end position="95"/>
    </location>
</feature>
<dbReference type="EMBL" id="CALNXI010002679">
    <property type="protein sequence ID" value="CAH3189923.1"/>
    <property type="molecule type" value="Genomic_DNA"/>
</dbReference>
<dbReference type="Proteomes" id="UP001159427">
    <property type="component" value="Unassembled WGS sequence"/>
</dbReference>
<reference evidence="2 3" key="1">
    <citation type="submission" date="2022-05" db="EMBL/GenBank/DDBJ databases">
        <authorList>
            <consortium name="Genoscope - CEA"/>
            <person name="William W."/>
        </authorList>
    </citation>
    <scope>NUCLEOTIDE SEQUENCE [LARGE SCALE GENOMIC DNA]</scope>
</reference>
<protein>
    <submittedName>
        <fullName evidence="2">Uncharacterized protein</fullName>
    </submittedName>
</protein>
<gene>
    <name evidence="2" type="ORF">PEVE_00019872</name>
</gene>
<keyword evidence="3" id="KW-1185">Reference proteome</keyword>
<comment type="caution">
    <text evidence="2">The sequence shown here is derived from an EMBL/GenBank/DDBJ whole genome shotgun (WGS) entry which is preliminary data.</text>
</comment>
<proteinExistence type="predicted"/>
<accession>A0ABN8SEA0</accession>
<evidence type="ECO:0000256" key="1">
    <source>
        <dbReference type="SAM" id="SignalP"/>
    </source>
</evidence>
<sequence>MRATLLSFAVFFVLVDQFALSNAGNCTLYSPPKNGALVCNYIGSDPTCQVQCKQGYDFEFTPPLVYYCSEGEWKFLSFFYYEARFPWPNCKSKCD</sequence>
<name>A0ABN8SEA0_9CNID</name>
<keyword evidence="1" id="KW-0732">Signal</keyword>
<feature type="signal peptide" evidence="1">
    <location>
        <begin position="1"/>
        <end position="23"/>
    </location>
</feature>
<evidence type="ECO:0000313" key="2">
    <source>
        <dbReference type="EMBL" id="CAH3189923.1"/>
    </source>
</evidence>